<reference evidence="1 2" key="1">
    <citation type="submission" date="2015-11" db="EMBL/GenBank/DDBJ databases">
        <title>Genomic analysis of 38 Legionella species identifies large and diverse effector repertoires.</title>
        <authorList>
            <person name="Burstein D."/>
            <person name="Amaro F."/>
            <person name="Zusman T."/>
            <person name="Lifshitz Z."/>
            <person name="Cohen O."/>
            <person name="Gilbert J.A."/>
            <person name="Pupko T."/>
            <person name="Shuman H.A."/>
            <person name="Segal G."/>
        </authorList>
    </citation>
    <scope>NUCLEOTIDE SEQUENCE [LARGE SCALE GENOMIC DNA]</scope>
    <source>
        <strain evidence="1 2">CDC#1442-AUS-E</strain>
    </source>
</reference>
<keyword evidence="2" id="KW-1185">Reference proteome</keyword>
<sequence>MDFSRLILSLFLIIVSTISYSSTTSDNLGIVFIHGTNDHRDDADGGYWKKDFISQMSQSLPKPGNALVIACDYSKYMWEEEASGCTADQILDFVTNKNIDKLVVYTHSNGANVMRWILSHPTYDERFLKLGKIIRRVVALAPSSGGTPLADEVISGNIFTESVGWLLGYRNNSVKQQRVGDMALFNNELLLGSAGRSNLPVPFRVVVGTDVTASPFSSASYCNGYLLSTGLKLTKLYLERCSDGFLNCSSQVIAGTLWFFDTEKTNDKTPLSHSQSRHSCFGLEQILITDLAQQGV</sequence>
<dbReference type="InterPro" id="IPR029058">
    <property type="entry name" value="AB_hydrolase_fold"/>
</dbReference>
<gene>
    <name evidence="1" type="ORF">Lqui_1215</name>
</gene>
<dbReference type="SUPFAM" id="SSF53474">
    <property type="entry name" value="alpha/beta-Hydrolases"/>
    <property type="match status" value="1"/>
</dbReference>
<name>A0A0W0Y185_9GAMM</name>
<organism evidence="1 2">
    <name type="scientific">Legionella quinlivanii</name>
    <dbReference type="NCBI Taxonomy" id="45073"/>
    <lineage>
        <taxon>Bacteria</taxon>
        <taxon>Pseudomonadati</taxon>
        <taxon>Pseudomonadota</taxon>
        <taxon>Gammaproteobacteria</taxon>
        <taxon>Legionellales</taxon>
        <taxon>Legionellaceae</taxon>
        <taxon>Legionella</taxon>
    </lineage>
</organism>
<evidence type="ECO:0000313" key="2">
    <source>
        <dbReference type="Proteomes" id="UP000054618"/>
    </source>
</evidence>
<proteinExistence type="predicted"/>
<dbReference type="AlphaFoldDB" id="A0A0W0Y185"/>
<evidence type="ECO:0000313" key="1">
    <source>
        <dbReference type="EMBL" id="KTD50649.1"/>
    </source>
</evidence>
<protein>
    <recommendedName>
        <fullName evidence="3">Lipase</fullName>
    </recommendedName>
</protein>
<dbReference type="STRING" id="45073.Lqui_1215"/>
<dbReference type="EMBL" id="LNYS01000007">
    <property type="protein sequence ID" value="KTD50649.1"/>
    <property type="molecule type" value="Genomic_DNA"/>
</dbReference>
<dbReference type="Proteomes" id="UP000054618">
    <property type="component" value="Unassembled WGS sequence"/>
</dbReference>
<dbReference type="RefSeq" id="WP_058507340.1">
    <property type="nucleotide sequence ID" value="NZ_CAAAIK010000022.1"/>
</dbReference>
<dbReference type="Gene3D" id="3.40.50.1820">
    <property type="entry name" value="alpha/beta hydrolase"/>
    <property type="match status" value="1"/>
</dbReference>
<accession>A0A0W0Y185</accession>
<dbReference type="PATRIC" id="fig|45073.5.peg.1280"/>
<dbReference type="OrthoDB" id="5644163at2"/>
<comment type="caution">
    <text evidence="1">The sequence shown here is derived from an EMBL/GenBank/DDBJ whole genome shotgun (WGS) entry which is preliminary data.</text>
</comment>
<evidence type="ECO:0008006" key="3">
    <source>
        <dbReference type="Google" id="ProtNLM"/>
    </source>
</evidence>